<keyword evidence="2" id="KW-1185">Reference proteome</keyword>
<organism evidence="1 2">
    <name type="scientific">Sphingobium baderi LL03</name>
    <dbReference type="NCBI Taxonomy" id="1114964"/>
    <lineage>
        <taxon>Bacteria</taxon>
        <taxon>Pseudomonadati</taxon>
        <taxon>Pseudomonadota</taxon>
        <taxon>Alphaproteobacteria</taxon>
        <taxon>Sphingomonadales</taxon>
        <taxon>Sphingomonadaceae</taxon>
        <taxon>Sphingobium</taxon>
    </lineage>
</organism>
<reference evidence="1 2" key="1">
    <citation type="journal article" date="2013" name="Genome Announc.">
        <title>Draft Genome Sequence of a Hexachlorocyclohexane-Degrading Bacterium, Sphingobium baderi Strain LL03T.</title>
        <authorList>
            <person name="Kaur J."/>
            <person name="Verma H."/>
            <person name="Tripathi C."/>
            <person name="Khurana J.P."/>
            <person name="Lal R."/>
        </authorList>
    </citation>
    <scope>NUCLEOTIDE SEQUENCE [LARGE SCALE GENOMIC DNA]</scope>
    <source>
        <strain evidence="1 2">LL03</strain>
    </source>
</reference>
<comment type="caution">
    <text evidence="1">The sequence shown here is derived from an EMBL/GenBank/DDBJ whole genome shotgun (WGS) entry which is preliminary data.</text>
</comment>
<dbReference type="Proteomes" id="UP000015524">
    <property type="component" value="Unassembled WGS sequence"/>
</dbReference>
<dbReference type="AlphaFoldDB" id="T0GN21"/>
<evidence type="ECO:0000313" key="1">
    <source>
        <dbReference type="EMBL" id="EQB02082.1"/>
    </source>
</evidence>
<dbReference type="EMBL" id="ATIB01000050">
    <property type="protein sequence ID" value="EQB02082.1"/>
    <property type="molecule type" value="Genomic_DNA"/>
</dbReference>
<dbReference type="PATRIC" id="fig|1114964.3.peg.1698"/>
<sequence>MTQLVIPAADAHFIGHAAEQAQTACIDFLVDTIDREKVTLRKLAEICGLHKSRLGCILHRESDKRTTPQLLEIHRILIALGISPIKVTVEVEASLCPEAEYRSLYGLLARFYVGLPESIKQAIREIQGLDGSTISEEWSDGLILDVTKTLTTAALKSQARRNPFL</sequence>
<evidence type="ECO:0000313" key="2">
    <source>
        <dbReference type="Proteomes" id="UP000015524"/>
    </source>
</evidence>
<name>T0GN21_9SPHN</name>
<protein>
    <submittedName>
        <fullName evidence="1">Uncharacterized protein</fullName>
    </submittedName>
</protein>
<gene>
    <name evidence="1" type="ORF">L485_08710</name>
</gene>
<accession>T0GN21</accession>
<proteinExistence type="predicted"/>
<dbReference type="OrthoDB" id="7471064at2"/>
<dbReference type="RefSeq" id="WP_021244659.1">
    <property type="nucleotide sequence ID" value="NZ_ATIB01000050.1"/>
</dbReference>